<dbReference type="PATRIC" id="fig|348151.3.peg.148"/>
<dbReference type="STRING" id="348151.IV55_GL000145"/>
<dbReference type="EMBL" id="BJUD01000033">
    <property type="protein sequence ID" value="GEK29128.1"/>
    <property type="molecule type" value="Genomic_DNA"/>
</dbReference>
<dbReference type="PROSITE" id="PS50977">
    <property type="entry name" value="HTH_TETR_2"/>
    <property type="match status" value="1"/>
</dbReference>
<dbReference type="InterPro" id="IPR050109">
    <property type="entry name" value="HTH-type_TetR-like_transc_reg"/>
</dbReference>
<dbReference type="SUPFAM" id="SSF46689">
    <property type="entry name" value="Homeodomain-like"/>
    <property type="match status" value="1"/>
</dbReference>
<dbReference type="Gene3D" id="1.10.10.60">
    <property type="entry name" value="Homeodomain-like"/>
    <property type="match status" value="1"/>
</dbReference>
<dbReference type="Pfam" id="PF00440">
    <property type="entry name" value="TetR_N"/>
    <property type="match status" value="1"/>
</dbReference>
<dbReference type="Proteomes" id="UP000051139">
    <property type="component" value="Unassembled WGS sequence"/>
</dbReference>
<evidence type="ECO:0000313" key="7">
    <source>
        <dbReference type="EMBL" id="KRN97220.1"/>
    </source>
</evidence>
<sequence>MVQKRDLSAEKIIRTTMTLISEQGPDAATFSNIATALSCKTQALYFYFKNRNDLLTAVSHEFFREINNTVQESCVGLHGREAVIALATAMRDFGLASVPLAVTVMRVSGISNDQLAASETKHLSQMLQTFIADFIDDDDPVKRLSLSRGVRALVVGEIVSESVGWFRNPVIHHDDSFLDNLNRLLAD</sequence>
<keyword evidence="1" id="KW-0805">Transcription regulation</keyword>
<evidence type="ECO:0000313" key="6">
    <source>
        <dbReference type="EMBL" id="GEK29128.1"/>
    </source>
</evidence>
<evidence type="ECO:0000256" key="3">
    <source>
        <dbReference type="ARBA" id="ARBA00023163"/>
    </source>
</evidence>
<gene>
    <name evidence="7" type="ORF">IV55_GL000145</name>
    <name evidence="6" type="ORF">LSI01_14390</name>
</gene>
<evidence type="ECO:0000256" key="2">
    <source>
        <dbReference type="ARBA" id="ARBA00023125"/>
    </source>
</evidence>
<organism evidence="7 8">
    <name type="scientific">Furfurilactobacillus siliginis</name>
    <dbReference type="NCBI Taxonomy" id="348151"/>
    <lineage>
        <taxon>Bacteria</taxon>
        <taxon>Bacillati</taxon>
        <taxon>Bacillota</taxon>
        <taxon>Bacilli</taxon>
        <taxon>Lactobacillales</taxon>
        <taxon>Lactobacillaceae</taxon>
        <taxon>Furfurilactobacillus</taxon>
    </lineage>
</organism>
<evidence type="ECO:0000256" key="4">
    <source>
        <dbReference type="PROSITE-ProRule" id="PRU00335"/>
    </source>
</evidence>
<feature type="DNA-binding region" description="H-T-H motif" evidence="4">
    <location>
        <begin position="29"/>
        <end position="48"/>
    </location>
</feature>
<proteinExistence type="predicted"/>
<dbReference type="OrthoDB" id="2329191at2"/>
<dbReference type="AlphaFoldDB" id="A0A0R2LGQ7"/>
<dbReference type="GO" id="GO:0000976">
    <property type="term" value="F:transcription cis-regulatory region binding"/>
    <property type="evidence" value="ECO:0007669"/>
    <property type="project" value="TreeGrafter"/>
</dbReference>
<dbReference type="GO" id="GO:0003700">
    <property type="term" value="F:DNA-binding transcription factor activity"/>
    <property type="evidence" value="ECO:0007669"/>
    <property type="project" value="TreeGrafter"/>
</dbReference>
<dbReference type="Proteomes" id="UP000321429">
    <property type="component" value="Unassembled WGS sequence"/>
</dbReference>
<reference evidence="7 8" key="1">
    <citation type="journal article" date="2015" name="Genome Announc.">
        <title>Expanding the biotechnology potential of lactobacilli through comparative genomics of 213 strains and associated genera.</title>
        <authorList>
            <person name="Sun Z."/>
            <person name="Harris H.M."/>
            <person name="McCann A."/>
            <person name="Guo C."/>
            <person name="Argimon S."/>
            <person name="Zhang W."/>
            <person name="Yang X."/>
            <person name="Jeffery I.B."/>
            <person name="Cooney J.C."/>
            <person name="Kagawa T.F."/>
            <person name="Liu W."/>
            <person name="Song Y."/>
            <person name="Salvetti E."/>
            <person name="Wrobel A."/>
            <person name="Rasinkangas P."/>
            <person name="Parkhill J."/>
            <person name="Rea M.C."/>
            <person name="O'Sullivan O."/>
            <person name="Ritari J."/>
            <person name="Douillard F.P."/>
            <person name="Paul Ross R."/>
            <person name="Yang R."/>
            <person name="Briner A.E."/>
            <person name="Felis G.E."/>
            <person name="de Vos W.M."/>
            <person name="Barrangou R."/>
            <person name="Klaenhammer T.R."/>
            <person name="Caufield P.W."/>
            <person name="Cui Y."/>
            <person name="Zhang H."/>
            <person name="O'Toole P.W."/>
        </authorList>
    </citation>
    <scope>NUCLEOTIDE SEQUENCE [LARGE SCALE GENOMIC DNA]</scope>
    <source>
        <strain evidence="7 8">DSM 22696</strain>
    </source>
</reference>
<feature type="domain" description="HTH tetR-type" evidence="5">
    <location>
        <begin position="6"/>
        <end position="66"/>
    </location>
</feature>
<evidence type="ECO:0000313" key="8">
    <source>
        <dbReference type="Proteomes" id="UP000051139"/>
    </source>
</evidence>
<evidence type="ECO:0000313" key="9">
    <source>
        <dbReference type="Proteomes" id="UP000321429"/>
    </source>
</evidence>
<reference evidence="6 9" key="2">
    <citation type="submission" date="2019-07" db="EMBL/GenBank/DDBJ databases">
        <title>Whole genome shotgun sequence of Lactobacillus siliginis NBRC 101315.</title>
        <authorList>
            <person name="Hosoyama A."/>
            <person name="Uohara A."/>
            <person name="Ohji S."/>
            <person name="Ichikawa N."/>
        </authorList>
    </citation>
    <scope>NUCLEOTIDE SEQUENCE [LARGE SCALE GENOMIC DNA]</scope>
    <source>
        <strain evidence="6 9">NBRC 101315</strain>
    </source>
</reference>
<keyword evidence="3" id="KW-0804">Transcription</keyword>
<dbReference type="PANTHER" id="PTHR30055">
    <property type="entry name" value="HTH-TYPE TRANSCRIPTIONAL REGULATOR RUTR"/>
    <property type="match status" value="1"/>
</dbReference>
<evidence type="ECO:0000256" key="1">
    <source>
        <dbReference type="ARBA" id="ARBA00023015"/>
    </source>
</evidence>
<keyword evidence="8" id="KW-1185">Reference proteome</keyword>
<name>A0A0R2LGQ7_9LACO</name>
<comment type="caution">
    <text evidence="7">The sequence shown here is derived from an EMBL/GenBank/DDBJ whole genome shotgun (WGS) entry which is preliminary data.</text>
</comment>
<dbReference type="Gene3D" id="1.10.357.10">
    <property type="entry name" value="Tetracycline Repressor, domain 2"/>
    <property type="match status" value="1"/>
</dbReference>
<dbReference type="RefSeq" id="WP_057808480.1">
    <property type="nucleotide sequence ID" value="NZ_BJUD01000033.1"/>
</dbReference>
<dbReference type="PANTHER" id="PTHR30055:SF234">
    <property type="entry name" value="HTH-TYPE TRANSCRIPTIONAL REGULATOR BETI"/>
    <property type="match status" value="1"/>
</dbReference>
<keyword evidence="2 4" id="KW-0238">DNA-binding</keyword>
<dbReference type="InterPro" id="IPR009057">
    <property type="entry name" value="Homeodomain-like_sf"/>
</dbReference>
<protein>
    <recommendedName>
        <fullName evidence="5">HTH tetR-type domain-containing protein</fullName>
    </recommendedName>
</protein>
<evidence type="ECO:0000259" key="5">
    <source>
        <dbReference type="PROSITE" id="PS50977"/>
    </source>
</evidence>
<dbReference type="EMBL" id="JQCB01000001">
    <property type="protein sequence ID" value="KRN97220.1"/>
    <property type="molecule type" value="Genomic_DNA"/>
</dbReference>
<accession>A0A0R2LGQ7</accession>
<dbReference type="InterPro" id="IPR001647">
    <property type="entry name" value="HTH_TetR"/>
</dbReference>